<dbReference type="GeneID" id="92711535"/>
<organism evidence="1 2">
    <name type="scientific">Bacteroides stercorirosoris</name>
    <dbReference type="NCBI Taxonomy" id="871324"/>
    <lineage>
        <taxon>Bacteria</taxon>
        <taxon>Pseudomonadati</taxon>
        <taxon>Bacteroidota</taxon>
        <taxon>Bacteroidia</taxon>
        <taxon>Bacteroidales</taxon>
        <taxon>Bacteroidaceae</taxon>
        <taxon>Bacteroides</taxon>
    </lineage>
</organism>
<dbReference type="Proteomes" id="UP000184192">
    <property type="component" value="Unassembled WGS sequence"/>
</dbReference>
<evidence type="ECO:0000313" key="2">
    <source>
        <dbReference type="Proteomes" id="UP000184192"/>
    </source>
</evidence>
<accession>A0A1M6DGJ3</accession>
<sequence length="535" mass="60418">MKKLIYYITLTSLFLWGCQNDNLENIKGTEQVVDTYDSNITYPMAATTRSIDNLSTFWETIEQIKLPSGNIVYTPWNPNYSKSTIPTDYSRDIQKADGWNIIAHTINGVESGLNYILFYNKFTGMLKVFYYLEHNYSQTTGLWHVRIDRPQNLLAFTNSFANAIDYSNKIQDVYCSNITINQNKAFTEGWNCFELELAYDPYFTTGIMQIEPCGIIQSDLSISGNYELNSEGNIITMNNQKTGNLKGSGEDAKKYITSEASKVTNSPIHGINVSGISASSLVVDMLKKGVAKLFKSFTSRTKEQKPQEYKLQFTTNGTATLNGNITTNLGGGFSPIEINISNDKVGILGVWNLLKQPEIQFNTLGRHIATSETTFPTFRIYGAGKELYYPIRNPDIKANESYTYNIFTGTHDDNQAPYGSLNGGMNYSGKGTHIYDGLYTAKAVEFKVYFPGVDNHDRSQIPGMIYLYDSTGEYSKFGIANDYIFRVILTLNIGDIQVTSTKSFIPKLEWRKDNLEFNKGCIDQPDAKFILQQMW</sequence>
<dbReference type="RefSeq" id="WP_025832436.1">
    <property type="nucleotide sequence ID" value="NZ_FQZN01000006.1"/>
</dbReference>
<dbReference type="AlphaFoldDB" id="A0A1M6DGJ3"/>
<dbReference type="EMBL" id="FQZN01000006">
    <property type="protein sequence ID" value="SHI72233.1"/>
    <property type="molecule type" value="Genomic_DNA"/>
</dbReference>
<reference evidence="2" key="1">
    <citation type="submission" date="2016-11" db="EMBL/GenBank/DDBJ databases">
        <authorList>
            <person name="Varghese N."/>
            <person name="Submissions S."/>
        </authorList>
    </citation>
    <scope>NUCLEOTIDE SEQUENCE [LARGE SCALE GENOMIC DNA]</scope>
    <source>
        <strain evidence="2">DSM 26884</strain>
    </source>
</reference>
<keyword evidence="2" id="KW-1185">Reference proteome</keyword>
<proteinExistence type="predicted"/>
<evidence type="ECO:0000313" key="1">
    <source>
        <dbReference type="EMBL" id="SHI72233.1"/>
    </source>
</evidence>
<gene>
    <name evidence="1" type="ORF">SAMN05444350_106145</name>
</gene>
<name>A0A1M6DGJ3_9BACE</name>
<protein>
    <submittedName>
        <fullName evidence="1">Uncharacterized protein</fullName>
    </submittedName>
</protein>